<dbReference type="PROSITE" id="PS51635">
    <property type="entry name" value="PNPLA"/>
    <property type="match status" value="1"/>
</dbReference>
<dbReference type="Proteomes" id="UP000620075">
    <property type="component" value="Unassembled WGS sequence"/>
</dbReference>
<dbReference type="GO" id="GO:0016042">
    <property type="term" value="P:lipid catabolic process"/>
    <property type="evidence" value="ECO:0007669"/>
    <property type="project" value="UniProtKB-UniRule"/>
</dbReference>
<feature type="domain" description="PNPLA" evidence="3">
    <location>
        <begin position="15"/>
        <end position="198"/>
    </location>
</feature>
<protein>
    <submittedName>
        <fullName evidence="4">Patatin-like phospholipase family protein</fullName>
    </submittedName>
</protein>
<dbReference type="SUPFAM" id="SSF52151">
    <property type="entry name" value="FabD/lysophospholipase-like"/>
    <property type="match status" value="1"/>
</dbReference>
<dbReference type="AlphaFoldDB" id="A0A934NAL6"/>
<keyword evidence="2" id="KW-0442">Lipid degradation</keyword>
<dbReference type="Gene3D" id="3.40.1090.10">
    <property type="entry name" value="Cytosolic phospholipase A2 catalytic domain"/>
    <property type="match status" value="2"/>
</dbReference>
<organism evidence="4 5">
    <name type="scientific">Candidatus Dormiibacter inghamiae</name>
    <dbReference type="NCBI Taxonomy" id="3127013"/>
    <lineage>
        <taxon>Bacteria</taxon>
        <taxon>Bacillati</taxon>
        <taxon>Candidatus Dormiibacterota</taxon>
        <taxon>Candidatus Dormibacteria</taxon>
        <taxon>Candidatus Dormibacterales</taxon>
        <taxon>Candidatus Dormibacteraceae</taxon>
        <taxon>Candidatus Dormiibacter</taxon>
    </lineage>
</organism>
<evidence type="ECO:0000259" key="3">
    <source>
        <dbReference type="PROSITE" id="PS51635"/>
    </source>
</evidence>
<sequence>MSEGTAHRPERQIGISYSGSGSLLVVELGVARAFVRRGIVPTRIAGVSSGAITAVAHALDPVQGRGLEAAARLLGGISNRTFGLTWWQVALRVAFGPRTSLGDNQPIKTLVLGELTREFGLSDPVLADIGPPSIRIGAADRLTGQPVWFPPDQPLGDSLLASSAIPGLFPWRTLSVDGERRMLVDGGVLEDQPVSELVSCGCGTIFSVAVGSLNSKPPTNLIANAVGSASLAVHQAAKLEEELVRRELGGRARIFHVHPHIEHPVHGFNFTPELVRQVTDKACHLTERWLVEQGF</sequence>
<dbReference type="InterPro" id="IPR002641">
    <property type="entry name" value="PNPLA_dom"/>
</dbReference>
<dbReference type="Pfam" id="PF01734">
    <property type="entry name" value="Patatin"/>
    <property type="match status" value="1"/>
</dbReference>
<evidence type="ECO:0000313" key="4">
    <source>
        <dbReference type="EMBL" id="MBJ7601581.1"/>
    </source>
</evidence>
<comment type="caution">
    <text evidence="2">Lacks conserved residue(s) required for the propagation of feature annotation.</text>
</comment>
<evidence type="ECO:0000256" key="1">
    <source>
        <dbReference type="ARBA" id="ARBA00023098"/>
    </source>
</evidence>
<name>A0A934NAL6_9BACT</name>
<comment type="caution">
    <text evidence="4">The sequence shown here is derived from an EMBL/GenBank/DDBJ whole genome shotgun (WGS) entry which is preliminary data.</text>
</comment>
<proteinExistence type="predicted"/>
<keyword evidence="2" id="KW-0378">Hydrolase</keyword>
<reference evidence="4 5" key="1">
    <citation type="submission" date="2020-10" db="EMBL/GenBank/DDBJ databases">
        <title>Ca. Dormibacterota MAGs.</title>
        <authorList>
            <person name="Montgomery K."/>
        </authorList>
    </citation>
    <scope>NUCLEOTIDE SEQUENCE [LARGE SCALE GENOMIC DNA]</scope>
    <source>
        <strain evidence="4">SC8811_S16_3</strain>
    </source>
</reference>
<feature type="active site" description="Proton acceptor" evidence="2">
    <location>
        <position position="185"/>
    </location>
</feature>
<dbReference type="EMBL" id="JAEKNQ010000001">
    <property type="protein sequence ID" value="MBJ7601581.1"/>
    <property type="molecule type" value="Genomic_DNA"/>
</dbReference>
<feature type="short sequence motif" description="GXSXG" evidence="2">
    <location>
        <begin position="46"/>
        <end position="50"/>
    </location>
</feature>
<accession>A0A934NAL6</accession>
<gene>
    <name evidence="4" type="ORF">JF888_00030</name>
</gene>
<feature type="short sequence motif" description="DGA/G" evidence="2">
    <location>
        <begin position="185"/>
        <end position="187"/>
    </location>
</feature>
<keyword evidence="1 2" id="KW-0443">Lipid metabolism</keyword>
<evidence type="ECO:0000256" key="2">
    <source>
        <dbReference type="PROSITE-ProRule" id="PRU01161"/>
    </source>
</evidence>
<dbReference type="InterPro" id="IPR016035">
    <property type="entry name" value="Acyl_Trfase/lysoPLipase"/>
</dbReference>
<evidence type="ECO:0000313" key="5">
    <source>
        <dbReference type="Proteomes" id="UP000620075"/>
    </source>
</evidence>
<dbReference type="RefSeq" id="WP_338175931.1">
    <property type="nucleotide sequence ID" value="NZ_JAEKNQ010000001.1"/>
</dbReference>
<dbReference type="GO" id="GO:0016787">
    <property type="term" value="F:hydrolase activity"/>
    <property type="evidence" value="ECO:0007669"/>
    <property type="project" value="UniProtKB-UniRule"/>
</dbReference>
<feature type="active site" description="Nucleophile" evidence="2">
    <location>
        <position position="48"/>
    </location>
</feature>